<dbReference type="GO" id="GO:0000166">
    <property type="term" value="F:nucleotide binding"/>
    <property type="evidence" value="ECO:0007669"/>
    <property type="project" value="UniProtKB-KW"/>
</dbReference>
<evidence type="ECO:0000259" key="5">
    <source>
        <dbReference type="Pfam" id="PF00149"/>
    </source>
</evidence>
<feature type="region of interest" description="Disordered" evidence="4">
    <location>
        <begin position="1"/>
        <end position="27"/>
    </location>
</feature>
<evidence type="ECO:0000256" key="2">
    <source>
        <dbReference type="ARBA" id="ARBA00022729"/>
    </source>
</evidence>
<organism evidence="7 8">
    <name type="scientific">Delftia acidovorans (strain DSM 14801 / SPH-1)</name>
    <dbReference type="NCBI Taxonomy" id="398578"/>
    <lineage>
        <taxon>Bacteria</taxon>
        <taxon>Pseudomonadati</taxon>
        <taxon>Pseudomonadota</taxon>
        <taxon>Betaproteobacteria</taxon>
        <taxon>Burkholderiales</taxon>
        <taxon>Comamonadaceae</taxon>
        <taxon>Delftia</taxon>
    </lineage>
</organism>
<dbReference type="SUPFAM" id="SSF55816">
    <property type="entry name" value="5'-nucleotidase (syn. UDP-sugar hydrolase), C-terminal domain"/>
    <property type="match status" value="1"/>
</dbReference>
<accession>A9BYJ6</accession>
<dbReference type="Gene3D" id="3.60.21.10">
    <property type="match status" value="1"/>
</dbReference>
<dbReference type="InterPro" id="IPR036907">
    <property type="entry name" value="5'-Nucleotdase_C_sf"/>
</dbReference>
<feature type="compositionally biased region" description="Basic residues" evidence="4">
    <location>
        <begin position="16"/>
        <end position="27"/>
    </location>
</feature>
<evidence type="ECO:0000256" key="4">
    <source>
        <dbReference type="SAM" id="MobiDB-lite"/>
    </source>
</evidence>
<feature type="domain" description="Calcineurin-like phosphoesterase" evidence="5">
    <location>
        <begin position="86"/>
        <end position="340"/>
    </location>
</feature>
<evidence type="ECO:0000259" key="6">
    <source>
        <dbReference type="Pfam" id="PF02872"/>
    </source>
</evidence>
<dbReference type="Gene3D" id="3.90.780.10">
    <property type="entry name" value="5'-Nucleotidase, C-terminal domain"/>
    <property type="match status" value="1"/>
</dbReference>
<evidence type="ECO:0000256" key="3">
    <source>
        <dbReference type="RuleBase" id="RU362119"/>
    </source>
</evidence>
<dbReference type="GO" id="GO:0046872">
    <property type="term" value="F:metal ion binding"/>
    <property type="evidence" value="ECO:0007669"/>
    <property type="project" value="InterPro"/>
</dbReference>
<dbReference type="InterPro" id="IPR029052">
    <property type="entry name" value="Metallo-depent_PP-like"/>
</dbReference>
<dbReference type="Proteomes" id="UP000000784">
    <property type="component" value="Chromosome"/>
</dbReference>
<dbReference type="AlphaFoldDB" id="A9BYJ6"/>
<dbReference type="SUPFAM" id="SSF56300">
    <property type="entry name" value="Metallo-dependent phosphatases"/>
    <property type="match status" value="1"/>
</dbReference>
<sequence>MAREGRVATCHTPVNPHHHTPPLHHPHKNHMPLSKLPTLQSLLLSRRLALSVLASAALVAACGGSDSNDSTTPPVASQPATATLAVLETTDLHFNVRSYDYFKLAEDASYGFERTATLVRAARKEFANTLLVDNGDTIQGTALADYEAEVAKIPCTQQLSMYKAMGALGFDAGTLGNHEFNYGLPFLNQVLGGGLDVDGVDKALKCAGNGFPMALSNVYSSKTKQPLVQPYVILERKIAAKDKDGKAVELPIKIGVIGFTTPGIMNWDKRYLEGKLYTEGAVESAQKYLPEMRAKGADVVVAMLHGGLDGAAYSPTMENPGLHLSKVAGIDAMVMGHQHSVFPDAAATPAFTQAGVDNKAGTINGVQSVMASSWGKALGVIQLALKWDGKQWSVDKSAGKSELRNIQTGKDAAGKATYVAVDPTVAPLIESQHQAAIQYVKTPIGSTDFRMSTLFADVGDPGAIQIVNQAQRDYVADYVKASLPQYAQLPVLSVSAPFKSGFQGGADYTDVAVGPLAIYNAADLYLYPNTVYAVKVNGADIKDWLEAAAKRFNQIDPAKTGEQQLISTFPGYNFDMFTTADVQYEIDVTQPVGSRIKNLQYLGKAIDPAQEFVIATNNYRATSGKSFIAKLDGSSAIWASPDANRDVVIGYVRKKGSITRAANGAAKSWRFTKVATSANVVFSSGANALPVAQAAGLANISLVAADDGSGKGTSKYRLDLSK</sequence>
<keyword evidence="8" id="KW-1185">Reference proteome</keyword>
<dbReference type="InterPro" id="IPR006179">
    <property type="entry name" value="5_nucleotidase/apyrase"/>
</dbReference>
<gene>
    <name evidence="7" type="ordered locus">Daci_1899</name>
</gene>
<dbReference type="Pfam" id="PF02872">
    <property type="entry name" value="5_nucleotid_C"/>
    <property type="match status" value="1"/>
</dbReference>
<dbReference type="InterPro" id="IPR006146">
    <property type="entry name" value="5'-Nucleotdase_CS"/>
</dbReference>
<dbReference type="PRINTS" id="PR01607">
    <property type="entry name" value="APYRASEFAMLY"/>
</dbReference>
<evidence type="ECO:0000313" key="8">
    <source>
        <dbReference type="Proteomes" id="UP000000784"/>
    </source>
</evidence>
<comment type="similarity">
    <text evidence="1 3">Belongs to the 5'-nucleotidase family.</text>
</comment>
<dbReference type="KEGG" id="dac:Daci_1899"/>
<dbReference type="PANTHER" id="PTHR11575:SF6">
    <property type="entry name" value="2',3'-CYCLIC-NUCLEOTIDE 2'-PHOSPHODIESTERASE_3'-NUCLEOTIDASE"/>
    <property type="match status" value="1"/>
</dbReference>
<keyword evidence="3" id="KW-0547">Nucleotide-binding</keyword>
<feature type="domain" description="5'-Nucleotidase C-terminal" evidence="6">
    <location>
        <begin position="505"/>
        <end position="627"/>
    </location>
</feature>
<reference evidence="7 8" key="1">
    <citation type="journal article" date="2004" name="Appl. Environ. Microbiol.">
        <title>Mineralization of individual congeners of linear alkylbenzenesulfonate by defined pairs of heterotrophic bacteria.</title>
        <authorList>
            <person name="Schleheck D."/>
            <person name="Knepper T.P."/>
            <person name="Fischer K."/>
            <person name="Cook A.M."/>
        </authorList>
    </citation>
    <scope>NUCLEOTIDE SEQUENCE [LARGE SCALE GENOMIC DNA]</scope>
    <source>
        <strain evidence="8">DSM 14801 / SPH-1</strain>
    </source>
</reference>
<dbReference type="GO" id="GO:0009166">
    <property type="term" value="P:nucleotide catabolic process"/>
    <property type="evidence" value="ECO:0007669"/>
    <property type="project" value="InterPro"/>
</dbReference>
<name>A9BYJ6_DELAS</name>
<dbReference type="PROSITE" id="PS00786">
    <property type="entry name" value="5_NUCLEOTIDASE_2"/>
    <property type="match status" value="1"/>
</dbReference>
<dbReference type="EMBL" id="CP000884">
    <property type="protein sequence ID" value="ABX34539.1"/>
    <property type="molecule type" value="Genomic_DNA"/>
</dbReference>
<dbReference type="Pfam" id="PF00149">
    <property type="entry name" value="Metallophos"/>
    <property type="match status" value="1"/>
</dbReference>
<reference evidence="8" key="2">
    <citation type="submission" date="2007-11" db="EMBL/GenBank/DDBJ databases">
        <title>Complete sequence of Delftia acidovorans DSM 14801 / SPH-1.</title>
        <authorList>
            <person name="Copeland A."/>
            <person name="Lucas S."/>
            <person name="Lapidus A."/>
            <person name="Barry K."/>
            <person name="Glavina del Rio T."/>
            <person name="Dalin E."/>
            <person name="Tice H."/>
            <person name="Pitluck S."/>
            <person name="Lowry S."/>
            <person name="Clum A."/>
            <person name="Schmutz J."/>
            <person name="Larimer F."/>
            <person name="Land M."/>
            <person name="Hauser L."/>
            <person name="Kyrpides N."/>
            <person name="Kim E."/>
            <person name="Schleheck D."/>
            <person name="Richardson P."/>
        </authorList>
    </citation>
    <scope>NUCLEOTIDE SEQUENCE [LARGE SCALE GENOMIC DNA]</scope>
    <source>
        <strain evidence="8">DSM 14801 / SPH-1</strain>
    </source>
</reference>
<keyword evidence="2" id="KW-0732">Signal</keyword>
<dbReference type="GO" id="GO:0016788">
    <property type="term" value="F:hydrolase activity, acting on ester bonds"/>
    <property type="evidence" value="ECO:0007669"/>
    <property type="project" value="InterPro"/>
</dbReference>
<dbReference type="HOGENOM" id="CLU_005854_4_1_4"/>
<evidence type="ECO:0000313" key="7">
    <source>
        <dbReference type="EMBL" id="ABX34539.1"/>
    </source>
</evidence>
<dbReference type="eggNOG" id="COG0737">
    <property type="taxonomic scope" value="Bacteria"/>
</dbReference>
<dbReference type="InterPro" id="IPR004843">
    <property type="entry name" value="Calcineurin-like_PHP"/>
</dbReference>
<dbReference type="PANTHER" id="PTHR11575">
    <property type="entry name" value="5'-NUCLEOTIDASE-RELATED"/>
    <property type="match status" value="1"/>
</dbReference>
<dbReference type="InterPro" id="IPR008334">
    <property type="entry name" value="5'-Nucleotdase_C"/>
</dbReference>
<dbReference type="STRING" id="398578.Daci_1899"/>
<dbReference type="GO" id="GO:0030288">
    <property type="term" value="C:outer membrane-bounded periplasmic space"/>
    <property type="evidence" value="ECO:0007669"/>
    <property type="project" value="TreeGrafter"/>
</dbReference>
<keyword evidence="3" id="KW-0378">Hydrolase</keyword>
<evidence type="ECO:0000256" key="1">
    <source>
        <dbReference type="ARBA" id="ARBA00006654"/>
    </source>
</evidence>
<proteinExistence type="inferred from homology"/>
<dbReference type="NCBIfam" id="NF006938">
    <property type="entry name" value="PRK09420.1"/>
    <property type="match status" value="1"/>
</dbReference>
<protein>
    <submittedName>
        <fullName evidence="7">5'-Nucleotidase domain protein</fullName>
    </submittedName>
</protein>